<reference evidence="1" key="1">
    <citation type="submission" date="2023-03" db="EMBL/GenBank/DDBJ databases">
        <title>Massive genome expansion in bonnet fungi (Mycena s.s.) driven by repeated elements and novel gene families across ecological guilds.</title>
        <authorList>
            <consortium name="Lawrence Berkeley National Laboratory"/>
            <person name="Harder C.B."/>
            <person name="Miyauchi S."/>
            <person name="Viragh M."/>
            <person name="Kuo A."/>
            <person name="Thoen E."/>
            <person name="Andreopoulos B."/>
            <person name="Lu D."/>
            <person name="Skrede I."/>
            <person name="Drula E."/>
            <person name="Henrissat B."/>
            <person name="Morin E."/>
            <person name="Kohler A."/>
            <person name="Barry K."/>
            <person name="LaButti K."/>
            <person name="Morin E."/>
            <person name="Salamov A."/>
            <person name="Lipzen A."/>
            <person name="Mereny Z."/>
            <person name="Hegedus B."/>
            <person name="Baldrian P."/>
            <person name="Stursova M."/>
            <person name="Weitz H."/>
            <person name="Taylor A."/>
            <person name="Grigoriev I.V."/>
            <person name="Nagy L.G."/>
            <person name="Martin F."/>
            <person name="Kauserud H."/>
        </authorList>
    </citation>
    <scope>NUCLEOTIDE SEQUENCE</scope>
    <source>
        <strain evidence="1">9284</strain>
    </source>
</reference>
<sequence length="175" mass="18845">MPATSSLTPMLILASDKLYNGIAALCCLVVVFTLCRGVPRASNVVAGQPDALEVGTAPKLNTVDTSDPRLSHHIPLELPNPRETRVLIAASLIAASYICFIEDKLEVNLLVVIVFVVVAKCSLSLCDDTTAASVSELPTAAVAPSKVSEMEEKNVQKEQFFIVSSRWLFVFTRPS</sequence>
<comment type="caution">
    <text evidence="1">The sequence shown here is derived from an EMBL/GenBank/DDBJ whole genome shotgun (WGS) entry which is preliminary data.</text>
</comment>
<dbReference type="Proteomes" id="UP001221142">
    <property type="component" value="Unassembled WGS sequence"/>
</dbReference>
<keyword evidence="2" id="KW-1185">Reference proteome</keyword>
<protein>
    <submittedName>
        <fullName evidence="1">Uncharacterized protein</fullName>
    </submittedName>
</protein>
<dbReference type="EMBL" id="JARKIF010000040">
    <property type="protein sequence ID" value="KAJ7609428.1"/>
    <property type="molecule type" value="Genomic_DNA"/>
</dbReference>
<gene>
    <name evidence="1" type="ORF">FB45DRAFT_1038872</name>
</gene>
<proteinExistence type="predicted"/>
<evidence type="ECO:0000313" key="1">
    <source>
        <dbReference type="EMBL" id="KAJ7609428.1"/>
    </source>
</evidence>
<organism evidence="1 2">
    <name type="scientific">Roridomyces roridus</name>
    <dbReference type="NCBI Taxonomy" id="1738132"/>
    <lineage>
        <taxon>Eukaryota</taxon>
        <taxon>Fungi</taxon>
        <taxon>Dikarya</taxon>
        <taxon>Basidiomycota</taxon>
        <taxon>Agaricomycotina</taxon>
        <taxon>Agaricomycetes</taxon>
        <taxon>Agaricomycetidae</taxon>
        <taxon>Agaricales</taxon>
        <taxon>Marasmiineae</taxon>
        <taxon>Mycenaceae</taxon>
        <taxon>Roridomyces</taxon>
    </lineage>
</organism>
<evidence type="ECO:0000313" key="2">
    <source>
        <dbReference type="Proteomes" id="UP001221142"/>
    </source>
</evidence>
<name>A0AAD7B369_9AGAR</name>
<accession>A0AAD7B369</accession>
<dbReference type="AlphaFoldDB" id="A0AAD7B369"/>